<dbReference type="Gene3D" id="3.40.50.12700">
    <property type="match status" value="1"/>
</dbReference>
<proteinExistence type="predicted"/>
<feature type="region of interest" description="Disordered" evidence="2">
    <location>
        <begin position="85"/>
        <end position="170"/>
    </location>
</feature>
<sequence length="345" mass="38884">VGTQTEVLHKQAAVQVSVCSEYLNLALEAEGVRDTACVRCDQIKDLLRQVVELREEVERLRRIRECESEIDWWSHTLRQRQQEEALQEVEEPLPSCHQAEGGVIRDKGEWREAPPQRGRRKPSQPPSPSHLTLYNRYGPLELEGQPNEEGREDPSGESPTACHSPPPLMTSSIKKKRTVIVVGDSILRGTEGPICRPHPSHREVCCLAGAPVRGIKRKVIVLVQPSVYYPLLVIQAGNDKVVQRSLKELKKDFKALGLLVRGSGAQVVFSSIPEVKGKNTERGWKTHLINTWLRDWCHRWNFGFFNYGEVYMAPGLLAKDGAHLSPRGKRILAQELVGLIDRALN</sequence>
<protein>
    <recommendedName>
        <fullName evidence="5">SGNH hydrolase-type esterase domain-containing protein</fullName>
    </recommendedName>
</protein>
<dbReference type="Gene3D" id="3.40.50.12690">
    <property type="match status" value="1"/>
</dbReference>
<dbReference type="SUPFAM" id="SSF52266">
    <property type="entry name" value="SGNH hydrolase"/>
    <property type="match status" value="1"/>
</dbReference>
<feature type="coiled-coil region" evidence="1">
    <location>
        <begin position="43"/>
        <end position="70"/>
    </location>
</feature>
<dbReference type="AlphaFoldDB" id="A0A091R5R7"/>
<gene>
    <name evidence="3" type="ORF">N331_07827</name>
</gene>
<dbReference type="EMBL" id="KK713112">
    <property type="protein sequence ID" value="KFQ34587.1"/>
    <property type="molecule type" value="Genomic_DNA"/>
</dbReference>
<feature type="non-terminal residue" evidence="3">
    <location>
        <position position="345"/>
    </location>
</feature>
<evidence type="ECO:0000256" key="1">
    <source>
        <dbReference type="SAM" id="Coils"/>
    </source>
</evidence>
<evidence type="ECO:0008006" key="5">
    <source>
        <dbReference type="Google" id="ProtNLM"/>
    </source>
</evidence>
<feature type="compositionally biased region" description="Basic and acidic residues" evidence="2">
    <location>
        <begin position="103"/>
        <end position="114"/>
    </location>
</feature>
<feature type="non-terminal residue" evidence="3">
    <location>
        <position position="1"/>
    </location>
</feature>
<name>A0A091R5R7_MERNU</name>
<reference evidence="3 4" key="1">
    <citation type="submission" date="2014-04" db="EMBL/GenBank/DDBJ databases">
        <title>Genome evolution of avian class.</title>
        <authorList>
            <person name="Zhang G."/>
            <person name="Li C."/>
        </authorList>
    </citation>
    <scope>NUCLEOTIDE SEQUENCE [LARGE SCALE GENOMIC DNA]</scope>
    <source>
        <strain evidence="3">BGI_N331</strain>
    </source>
</reference>
<dbReference type="Proteomes" id="UP000052967">
    <property type="component" value="Unassembled WGS sequence"/>
</dbReference>
<accession>A0A091R5R7</accession>
<dbReference type="CDD" id="cd00229">
    <property type="entry name" value="SGNH_hydrolase"/>
    <property type="match status" value="1"/>
</dbReference>
<evidence type="ECO:0000313" key="3">
    <source>
        <dbReference type="EMBL" id="KFQ34587.1"/>
    </source>
</evidence>
<keyword evidence="1" id="KW-0175">Coiled coil</keyword>
<keyword evidence="4" id="KW-1185">Reference proteome</keyword>
<evidence type="ECO:0000313" key="4">
    <source>
        <dbReference type="Proteomes" id="UP000052967"/>
    </source>
</evidence>
<organism evidence="3 4">
    <name type="scientific">Merops nubicus</name>
    <name type="common">Northern carmine bee-eater</name>
    <dbReference type="NCBI Taxonomy" id="57421"/>
    <lineage>
        <taxon>Eukaryota</taxon>
        <taxon>Metazoa</taxon>
        <taxon>Chordata</taxon>
        <taxon>Craniata</taxon>
        <taxon>Vertebrata</taxon>
        <taxon>Euteleostomi</taxon>
        <taxon>Archelosauria</taxon>
        <taxon>Archosauria</taxon>
        <taxon>Dinosauria</taxon>
        <taxon>Saurischia</taxon>
        <taxon>Theropoda</taxon>
        <taxon>Coelurosauria</taxon>
        <taxon>Aves</taxon>
        <taxon>Neognathae</taxon>
        <taxon>Neoaves</taxon>
        <taxon>Telluraves</taxon>
        <taxon>Coraciimorphae</taxon>
        <taxon>Coraciiformes</taxon>
        <taxon>Meropidae</taxon>
        <taxon>Merops</taxon>
    </lineage>
</organism>
<evidence type="ECO:0000256" key="2">
    <source>
        <dbReference type="SAM" id="MobiDB-lite"/>
    </source>
</evidence>